<dbReference type="Gene3D" id="3.40.50.720">
    <property type="entry name" value="NAD(P)-binding Rossmann-like Domain"/>
    <property type="match status" value="2"/>
</dbReference>
<gene>
    <name evidence="4" type="ORF">E5987_03170</name>
</gene>
<dbReference type="InterPro" id="IPR001509">
    <property type="entry name" value="Epimerase_deHydtase"/>
</dbReference>
<evidence type="ECO:0000313" key="5">
    <source>
        <dbReference type="Proteomes" id="UP000472580"/>
    </source>
</evidence>
<proteinExistence type="inferred from homology"/>
<sequence>MVMRAAVFGGAGFVGTNLVYRLIDNGCQVFNFDNLSGLGNLLNIAELMQQSNHSFARCDVTNSEEIRQSLLMAAPDTIFFCITPKKLDSSNALEPFECFLKTLKNWRETFADRVLPVSKIVIVISEFHKSQKQLKKVYDDIKAVIDQYVAEGLPVTSLFVPIAFGPFQQPDSPIPLIIYRAIEGETIPVMYPEEPAGDLVYVKDVAEACLLVEDRGQIGVHYEMEGTQPSFTNIEAADCICSVLNKYLPPPVGRYQALIEEIAADTPPAPEIPKNEASLDRLGHLTKTPLSEGLSATVKWYLDNDRWYSQSKTRFFYLWQNPENVLSS</sequence>
<comment type="similarity">
    <text evidence="2">Belongs to the NAD(P)-dependent epimerase/dehydratase family.</text>
</comment>
<dbReference type="InterPro" id="IPR036291">
    <property type="entry name" value="NAD(P)-bd_dom_sf"/>
</dbReference>
<dbReference type="RefSeq" id="WP_160334642.1">
    <property type="nucleotide sequence ID" value="NZ_CALPCR010000011.1"/>
</dbReference>
<feature type="domain" description="NAD-dependent epimerase/dehydratase" evidence="3">
    <location>
        <begin position="146"/>
        <end position="219"/>
    </location>
</feature>
<keyword evidence="5" id="KW-1185">Reference proteome</keyword>
<organism evidence="4 5">
    <name type="scientific">Parasutterella muris</name>
    <dbReference type="NCBI Taxonomy" id="2565572"/>
    <lineage>
        <taxon>Bacteria</taxon>
        <taxon>Pseudomonadati</taxon>
        <taxon>Pseudomonadota</taxon>
        <taxon>Betaproteobacteria</taxon>
        <taxon>Burkholderiales</taxon>
        <taxon>Sutterellaceae</taxon>
        <taxon>Parasutterella</taxon>
    </lineage>
</organism>
<dbReference type="EMBL" id="WSRP01000007">
    <property type="protein sequence ID" value="MVX56206.1"/>
    <property type="molecule type" value="Genomic_DNA"/>
</dbReference>
<evidence type="ECO:0000259" key="3">
    <source>
        <dbReference type="Pfam" id="PF01370"/>
    </source>
</evidence>
<evidence type="ECO:0000313" key="4">
    <source>
        <dbReference type="EMBL" id="MVX56206.1"/>
    </source>
</evidence>
<evidence type="ECO:0000256" key="2">
    <source>
        <dbReference type="ARBA" id="ARBA00007637"/>
    </source>
</evidence>
<accession>A0A6L6YF32</accession>
<dbReference type="Pfam" id="PF01370">
    <property type="entry name" value="Epimerase"/>
    <property type="match status" value="2"/>
</dbReference>
<protein>
    <submittedName>
        <fullName evidence="4">NAD-dependent epimerase/dehydratase family protein</fullName>
    </submittedName>
</protein>
<dbReference type="OrthoDB" id="9769113at2"/>
<evidence type="ECO:0000256" key="1">
    <source>
        <dbReference type="ARBA" id="ARBA00005125"/>
    </source>
</evidence>
<dbReference type="Proteomes" id="UP000472580">
    <property type="component" value="Unassembled WGS sequence"/>
</dbReference>
<dbReference type="Gene3D" id="3.90.25.10">
    <property type="entry name" value="UDP-galactose 4-epimerase, domain 1"/>
    <property type="match status" value="1"/>
</dbReference>
<feature type="domain" description="NAD-dependent epimerase/dehydratase" evidence="3">
    <location>
        <begin position="6"/>
        <end position="83"/>
    </location>
</feature>
<dbReference type="SUPFAM" id="SSF51735">
    <property type="entry name" value="NAD(P)-binding Rossmann-fold domains"/>
    <property type="match status" value="1"/>
</dbReference>
<comment type="pathway">
    <text evidence="1">Bacterial outer membrane biogenesis; LPS O-antigen biosynthesis.</text>
</comment>
<reference evidence="4 5" key="1">
    <citation type="submission" date="2019-12" db="EMBL/GenBank/DDBJ databases">
        <title>Microbes associate with the intestines of laboratory mice.</title>
        <authorList>
            <person name="Navarre W."/>
            <person name="Wong E."/>
        </authorList>
    </citation>
    <scope>NUCLEOTIDE SEQUENCE [LARGE SCALE GENOMIC DNA]</scope>
    <source>
        <strain evidence="4 5">NM82_D38</strain>
    </source>
</reference>
<dbReference type="AlphaFoldDB" id="A0A6L6YF32"/>
<dbReference type="PANTHER" id="PTHR43000">
    <property type="entry name" value="DTDP-D-GLUCOSE 4,6-DEHYDRATASE-RELATED"/>
    <property type="match status" value="1"/>
</dbReference>
<comment type="caution">
    <text evidence="4">The sequence shown here is derived from an EMBL/GenBank/DDBJ whole genome shotgun (WGS) entry which is preliminary data.</text>
</comment>
<name>A0A6L6YF32_9BURK</name>